<feature type="chain" id="PRO_5047326663" evidence="2">
    <location>
        <begin position="21"/>
        <end position="296"/>
    </location>
</feature>
<sequence>MSKYQALLLVGLVVVANVQSAPVDSDNSTLIYPRVGSGPQWPRPSTIRASQHPSANQHPGLFHGTANLQVARMIFQQGLDASDLAGDFNPGEQNSLDGVGGAAYLTDSLIAAVQYVCHGHEGKKNGVTHAHVVRFQLAGTGSGVQRFEEKDGTWQYFTNTNLGAGWNALRGGPNHGYYVWAQQVFGNSIIEGPMDAPDDEDVTPNFWQYAVVDPVALMTDLIPVALYENIPCNKVAKGERLTDATYLAGQYTGSKASSKFKSLLKSLGVSESTGSSSQAESSAQGAKSGKKGKKGK</sequence>
<feature type="region of interest" description="Disordered" evidence="1">
    <location>
        <begin position="41"/>
        <end position="61"/>
    </location>
</feature>
<reference evidence="3 4" key="1">
    <citation type="submission" date="2024-01" db="EMBL/GenBank/DDBJ databases">
        <title>A draft genome for the cacao thread blight pathogen Marasmiellus scandens.</title>
        <authorList>
            <person name="Baruah I.K."/>
            <person name="Leung J."/>
            <person name="Bukari Y."/>
            <person name="Amoako-Attah I."/>
            <person name="Meinhardt L.W."/>
            <person name="Bailey B.A."/>
            <person name="Cohen S.P."/>
        </authorList>
    </citation>
    <scope>NUCLEOTIDE SEQUENCE [LARGE SCALE GENOMIC DNA]</scope>
    <source>
        <strain evidence="3 4">GH-19</strain>
    </source>
</reference>
<keyword evidence="4" id="KW-1185">Reference proteome</keyword>
<protein>
    <submittedName>
        <fullName evidence="3">Uncharacterized protein</fullName>
    </submittedName>
</protein>
<proteinExistence type="predicted"/>
<organism evidence="3 4">
    <name type="scientific">Marasmiellus scandens</name>
    <dbReference type="NCBI Taxonomy" id="2682957"/>
    <lineage>
        <taxon>Eukaryota</taxon>
        <taxon>Fungi</taxon>
        <taxon>Dikarya</taxon>
        <taxon>Basidiomycota</taxon>
        <taxon>Agaricomycotina</taxon>
        <taxon>Agaricomycetes</taxon>
        <taxon>Agaricomycetidae</taxon>
        <taxon>Agaricales</taxon>
        <taxon>Marasmiineae</taxon>
        <taxon>Omphalotaceae</taxon>
        <taxon>Marasmiellus</taxon>
    </lineage>
</organism>
<feature type="region of interest" description="Disordered" evidence="1">
    <location>
        <begin position="271"/>
        <end position="296"/>
    </location>
</feature>
<feature type="compositionally biased region" description="Polar residues" evidence="1">
    <location>
        <begin position="47"/>
        <end position="57"/>
    </location>
</feature>
<dbReference type="EMBL" id="JBANRG010000008">
    <property type="protein sequence ID" value="KAK7464086.1"/>
    <property type="molecule type" value="Genomic_DNA"/>
</dbReference>
<accession>A0ABR1JPR7</accession>
<evidence type="ECO:0000313" key="3">
    <source>
        <dbReference type="EMBL" id="KAK7464086.1"/>
    </source>
</evidence>
<feature type="compositionally biased region" description="Low complexity" evidence="1">
    <location>
        <begin position="271"/>
        <end position="287"/>
    </location>
</feature>
<comment type="caution">
    <text evidence="3">The sequence shown here is derived from an EMBL/GenBank/DDBJ whole genome shotgun (WGS) entry which is preliminary data.</text>
</comment>
<name>A0ABR1JPR7_9AGAR</name>
<evidence type="ECO:0000256" key="2">
    <source>
        <dbReference type="SAM" id="SignalP"/>
    </source>
</evidence>
<gene>
    <name evidence="3" type="ORF">VKT23_006247</name>
</gene>
<feature type="signal peptide" evidence="2">
    <location>
        <begin position="1"/>
        <end position="20"/>
    </location>
</feature>
<keyword evidence="2" id="KW-0732">Signal</keyword>
<dbReference type="Proteomes" id="UP001498398">
    <property type="component" value="Unassembled WGS sequence"/>
</dbReference>
<evidence type="ECO:0000256" key="1">
    <source>
        <dbReference type="SAM" id="MobiDB-lite"/>
    </source>
</evidence>
<evidence type="ECO:0000313" key="4">
    <source>
        <dbReference type="Proteomes" id="UP001498398"/>
    </source>
</evidence>